<evidence type="ECO:0000256" key="1">
    <source>
        <dbReference type="ARBA" id="ARBA00004418"/>
    </source>
</evidence>
<dbReference type="EMBL" id="JAOVZR010000001">
    <property type="protein sequence ID" value="MCY0148635.1"/>
    <property type="molecule type" value="Genomic_DNA"/>
</dbReference>
<dbReference type="InterPro" id="IPR050490">
    <property type="entry name" value="Bact_solute-bd_prot1"/>
</dbReference>
<comment type="subcellular location">
    <subcellularLocation>
        <location evidence="1">Periplasm</location>
    </subcellularLocation>
</comment>
<dbReference type="Pfam" id="PF01547">
    <property type="entry name" value="SBP_bac_1"/>
    <property type="match status" value="1"/>
</dbReference>
<evidence type="ECO:0000313" key="5">
    <source>
        <dbReference type="EMBL" id="MCY0148635.1"/>
    </source>
</evidence>
<feature type="signal peptide" evidence="4">
    <location>
        <begin position="1"/>
        <end position="31"/>
    </location>
</feature>
<name>A0ABT3ZA19_9HYPH</name>
<gene>
    <name evidence="5" type="ORF">OEG84_13190</name>
</gene>
<dbReference type="SUPFAM" id="SSF53850">
    <property type="entry name" value="Periplasmic binding protein-like II"/>
    <property type="match status" value="1"/>
</dbReference>
<accession>A0ABT3ZA19</accession>
<keyword evidence="4" id="KW-0732">Signal</keyword>
<dbReference type="Gene3D" id="3.40.190.10">
    <property type="entry name" value="Periplasmic binding protein-like II"/>
    <property type="match status" value="2"/>
</dbReference>
<dbReference type="PANTHER" id="PTHR43649:SF12">
    <property type="entry name" value="DIACETYLCHITOBIOSE BINDING PROTEIN DASA"/>
    <property type="match status" value="1"/>
</dbReference>
<reference evidence="5" key="1">
    <citation type="submission" date="2022-10" db="EMBL/GenBank/DDBJ databases">
        <title>Hoeflea sp. G2-23, isolated from marine algae.</title>
        <authorList>
            <person name="Kristyanto S."/>
            <person name="Kim J.M."/>
            <person name="Jeon C.O."/>
        </authorList>
    </citation>
    <scope>NUCLEOTIDE SEQUENCE</scope>
    <source>
        <strain evidence="5">G2-23</strain>
    </source>
</reference>
<dbReference type="InterPro" id="IPR006059">
    <property type="entry name" value="SBP"/>
</dbReference>
<keyword evidence="6" id="KW-1185">Reference proteome</keyword>
<dbReference type="RefSeq" id="WP_267654182.1">
    <property type="nucleotide sequence ID" value="NZ_JAOVZR010000001.1"/>
</dbReference>
<evidence type="ECO:0000256" key="2">
    <source>
        <dbReference type="ARBA" id="ARBA00008520"/>
    </source>
</evidence>
<keyword evidence="3" id="KW-0574">Periplasm</keyword>
<feature type="chain" id="PRO_5046154199" evidence="4">
    <location>
        <begin position="32"/>
        <end position="430"/>
    </location>
</feature>
<dbReference type="PANTHER" id="PTHR43649">
    <property type="entry name" value="ARABINOSE-BINDING PROTEIN-RELATED"/>
    <property type="match status" value="1"/>
</dbReference>
<organism evidence="5 6">
    <name type="scientific">Hoeflea algicola</name>
    <dbReference type="NCBI Taxonomy" id="2983763"/>
    <lineage>
        <taxon>Bacteria</taxon>
        <taxon>Pseudomonadati</taxon>
        <taxon>Pseudomonadota</taxon>
        <taxon>Alphaproteobacteria</taxon>
        <taxon>Hyphomicrobiales</taxon>
        <taxon>Rhizobiaceae</taxon>
        <taxon>Hoeflea</taxon>
    </lineage>
</organism>
<evidence type="ECO:0000256" key="3">
    <source>
        <dbReference type="ARBA" id="ARBA00022764"/>
    </source>
</evidence>
<sequence>MNTKQKRISRRIGAFVTGAAVSLLLSSATFAADVTTIKVLNWQPGGPEYWAALVEAFETKHPDIKVELETVPFDRYAEVQGPYIATRSGPDVMEQNAGLELFDRRMGYIELSDDVLAAGDDLLGRVGGCLGYDLSNACYGLPFGLQGNVMYYNKQVLSAAGLDPENPPTTWEDFGAACDAINAIDKTCLALGMTGPFPAYWSFPEIARNFLTEDDIRAVLAGDMPWTDPKMVSILTAMAEIPQKGWSNSNAPSISMLPDATDIFASGNAGFAGTIIADAVNWAAFGEALGDENLGAMRWPAIVPEAPLAKSFSGVESSVFGVTSWSEKPEAAAEFVKFIAGVENGNLLTSLGGGIPLNSKVDPALFPKSEALSQIREIIAKPTIHVGVLLSGQEVDALARGWQEVALGRLTVEDWVGRMQVALEDSPGKN</sequence>
<evidence type="ECO:0000313" key="6">
    <source>
        <dbReference type="Proteomes" id="UP001073227"/>
    </source>
</evidence>
<comment type="caution">
    <text evidence="5">The sequence shown here is derived from an EMBL/GenBank/DDBJ whole genome shotgun (WGS) entry which is preliminary data.</text>
</comment>
<comment type="similarity">
    <text evidence="2">Belongs to the bacterial solute-binding protein 1 family.</text>
</comment>
<evidence type="ECO:0000256" key="4">
    <source>
        <dbReference type="SAM" id="SignalP"/>
    </source>
</evidence>
<proteinExistence type="inferred from homology"/>
<dbReference type="Proteomes" id="UP001073227">
    <property type="component" value="Unassembled WGS sequence"/>
</dbReference>
<protein>
    <submittedName>
        <fullName evidence="5">ABC transporter substrate-binding protein</fullName>
    </submittedName>
</protein>